<dbReference type="EMBL" id="BGZK01001995">
    <property type="protein sequence ID" value="GBP89354.1"/>
    <property type="molecule type" value="Genomic_DNA"/>
</dbReference>
<name>A0A4C1ZQI6_EUMVA</name>
<protein>
    <submittedName>
        <fullName evidence="1">Uncharacterized protein</fullName>
    </submittedName>
</protein>
<accession>A0A4C1ZQI6</accession>
<reference evidence="1 2" key="1">
    <citation type="journal article" date="2019" name="Commun. Biol.">
        <title>The bagworm genome reveals a unique fibroin gene that provides high tensile strength.</title>
        <authorList>
            <person name="Kono N."/>
            <person name="Nakamura H."/>
            <person name="Ohtoshi R."/>
            <person name="Tomita M."/>
            <person name="Numata K."/>
            <person name="Arakawa K."/>
        </authorList>
    </citation>
    <scope>NUCLEOTIDE SEQUENCE [LARGE SCALE GENOMIC DNA]</scope>
</reference>
<dbReference type="Proteomes" id="UP000299102">
    <property type="component" value="Unassembled WGS sequence"/>
</dbReference>
<comment type="caution">
    <text evidence="1">The sequence shown here is derived from an EMBL/GenBank/DDBJ whole genome shotgun (WGS) entry which is preliminary data.</text>
</comment>
<gene>
    <name evidence="1" type="ORF">EVAR_18021_1</name>
</gene>
<dbReference type="PROSITE" id="PS51257">
    <property type="entry name" value="PROKAR_LIPOPROTEIN"/>
    <property type="match status" value="1"/>
</dbReference>
<organism evidence="1 2">
    <name type="scientific">Eumeta variegata</name>
    <name type="common">Bagworm moth</name>
    <name type="synonym">Eumeta japonica</name>
    <dbReference type="NCBI Taxonomy" id="151549"/>
    <lineage>
        <taxon>Eukaryota</taxon>
        <taxon>Metazoa</taxon>
        <taxon>Ecdysozoa</taxon>
        <taxon>Arthropoda</taxon>
        <taxon>Hexapoda</taxon>
        <taxon>Insecta</taxon>
        <taxon>Pterygota</taxon>
        <taxon>Neoptera</taxon>
        <taxon>Endopterygota</taxon>
        <taxon>Lepidoptera</taxon>
        <taxon>Glossata</taxon>
        <taxon>Ditrysia</taxon>
        <taxon>Tineoidea</taxon>
        <taxon>Psychidae</taxon>
        <taxon>Oiketicinae</taxon>
        <taxon>Eumeta</taxon>
    </lineage>
</organism>
<proteinExistence type="predicted"/>
<evidence type="ECO:0000313" key="1">
    <source>
        <dbReference type="EMBL" id="GBP89354.1"/>
    </source>
</evidence>
<keyword evidence="2" id="KW-1185">Reference proteome</keyword>
<dbReference type="AlphaFoldDB" id="A0A4C1ZQI6"/>
<evidence type="ECO:0000313" key="2">
    <source>
        <dbReference type="Proteomes" id="UP000299102"/>
    </source>
</evidence>
<sequence>MKGRLIIPIGQSAVPKTFPFIHNFVSSCDSLKDDHISSFVLRFLSGAGNAAHVTKTTQSVTRHNLVHHVSAWSGRSKALSRDRDVEEKGLRRRSGLIRGDKNLTHAVDQRLTRALRGLRRTPPRPPQTRAKMFHDLIDIDFLFIHTYYVKNLVACKVGIRAKVLRDNDFECLSSCNIAMDRFSMCVALRGQTREPVSDRVLDHAHPLRTVVVGGQSRHVPLQTTRRCLRDT</sequence>